<evidence type="ECO:0000313" key="2">
    <source>
        <dbReference type="Proteomes" id="UP000678393"/>
    </source>
</evidence>
<reference evidence="1" key="1">
    <citation type="submission" date="2021-04" db="EMBL/GenBank/DDBJ databases">
        <authorList>
            <consortium name="Molecular Ecology Group"/>
        </authorList>
    </citation>
    <scope>NUCLEOTIDE SEQUENCE</scope>
</reference>
<protein>
    <submittedName>
        <fullName evidence="1">Uncharacterized protein</fullName>
    </submittedName>
</protein>
<feature type="non-terminal residue" evidence="1">
    <location>
        <position position="91"/>
    </location>
</feature>
<dbReference type="EMBL" id="CAJHNH020001047">
    <property type="protein sequence ID" value="CAG5121244.1"/>
    <property type="molecule type" value="Genomic_DNA"/>
</dbReference>
<keyword evidence="2" id="KW-1185">Reference proteome</keyword>
<sequence>CSISDCVGLKKDNMEMMQKLQMNKEKAQAISAEVARNKDYKRLKSELEGQCSTLDIHRNLIQMLILGMGQEWRQNPRYKQVMLECGEPLNL</sequence>
<comment type="caution">
    <text evidence="1">The sequence shown here is derived from an EMBL/GenBank/DDBJ whole genome shotgun (WGS) entry which is preliminary data.</text>
</comment>
<dbReference type="Proteomes" id="UP000678393">
    <property type="component" value="Unassembled WGS sequence"/>
</dbReference>
<name>A0A8S3YWC6_9EUPU</name>
<accession>A0A8S3YWC6</accession>
<proteinExistence type="predicted"/>
<gene>
    <name evidence="1" type="ORF">CUNI_LOCUS6802</name>
</gene>
<dbReference type="OrthoDB" id="2274804at2759"/>
<organism evidence="1 2">
    <name type="scientific">Candidula unifasciata</name>
    <dbReference type="NCBI Taxonomy" id="100452"/>
    <lineage>
        <taxon>Eukaryota</taxon>
        <taxon>Metazoa</taxon>
        <taxon>Spiralia</taxon>
        <taxon>Lophotrochozoa</taxon>
        <taxon>Mollusca</taxon>
        <taxon>Gastropoda</taxon>
        <taxon>Heterobranchia</taxon>
        <taxon>Euthyneura</taxon>
        <taxon>Panpulmonata</taxon>
        <taxon>Eupulmonata</taxon>
        <taxon>Stylommatophora</taxon>
        <taxon>Helicina</taxon>
        <taxon>Helicoidea</taxon>
        <taxon>Geomitridae</taxon>
        <taxon>Candidula</taxon>
    </lineage>
</organism>
<dbReference type="AlphaFoldDB" id="A0A8S3YWC6"/>
<evidence type="ECO:0000313" key="1">
    <source>
        <dbReference type="EMBL" id="CAG5121244.1"/>
    </source>
</evidence>